<evidence type="ECO:0008006" key="4">
    <source>
        <dbReference type="Google" id="ProtNLM"/>
    </source>
</evidence>
<evidence type="ECO:0000313" key="3">
    <source>
        <dbReference type="Proteomes" id="UP001595792"/>
    </source>
</evidence>
<accession>A0ABV8NKF8</accession>
<organism evidence="2 3">
    <name type="scientific">Pedobacter jamesrossensis</name>
    <dbReference type="NCBI Taxonomy" id="1908238"/>
    <lineage>
        <taxon>Bacteria</taxon>
        <taxon>Pseudomonadati</taxon>
        <taxon>Bacteroidota</taxon>
        <taxon>Sphingobacteriia</taxon>
        <taxon>Sphingobacteriales</taxon>
        <taxon>Sphingobacteriaceae</taxon>
        <taxon>Pedobacter</taxon>
    </lineage>
</organism>
<dbReference type="PROSITE" id="PS51257">
    <property type="entry name" value="PROKAR_LIPOPROTEIN"/>
    <property type="match status" value="1"/>
</dbReference>
<evidence type="ECO:0000313" key="2">
    <source>
        <dbReference type="EMBL" id="MFC4197254.1"/>
    </source>
</evidence>
<dbReference type="RefSeq" id="WP_378960689.1">
    <property type="nucleotide sequence ID" value="NZ_JBHRXC010000016.1"/>
</dbReference>
<comment type="caution">
    <text evidence="2">The sequence shown here is derived from an EMBL/GenBank/DDBJ whole genome shotgun (WGS) entry which is preliminary data.</text>
</comment>
<protein>
    <recommendedName>
        <fullName evidence="4">Lipocalin-like domain-containing protein</fullName>
    </recommendedName>
</protein>
<sequence length="150" mass="16521">MIKNLLKTCGLLLLLSVFMISCKKDNNLSGKTDVLTGAWQETGLTGGFDRLIIFEPGGGFSLKASINNDLIASSRGYYSIENDNLKVTVTEKNEKQTNGSMVKKAVNIQLFENGKFIITDKAYLTINCITYPADGPSPTEFKYNKIIPID</sequence>
<reference evidence="3" key="1">
    <citation type="journal article" date="2019" name="Int. J. Syst. Evol. Microbiol.">
        <title>The Global Catalogue of Microorganisms (GCM) 10K type strain sequencing project: providing services to taxonomists for standard genome sequencing and annotation.</title>
        <authorList>
            <consortium name="The Broad Institute Genomics Platform"/>
            <consortium name="The Broad Institute Genome Sequencing Center for Infectious Disease"/>
            <person name="Wu L."/>
            <person name="Ma J."/>
        </authorList>
    </citation>
    <scope>NUCLEOTIDE SEQUENCE [LARGE SCALE GENOMIC DNA]</scope>
    <source>
        <strain evidence="3">CCM 8689</strain>
    </source>
</reference>
<evidence type="ECO:0000256" key="1">
    <source>
        <dbReference type="SAM" id="SignalP"/>
    </source>
</evidence>
<feature type="chain" id="PRO_5046045315" description="Lipocalin-like domain-containing protein" evidence="1">
    <location>
        <begin position="24"/>
        <end position="150"/>
    </location>
</feature>
<dbReference type="EMBL" id="JBHSBY010000109">
    <property type="protein sequence ID" value="MFC4197254.1"/>
    <property type="molecule type" value="Genomic_DNA"/>
</dbReference>
<feature type="signal peptide" evidence="1">
    <location>
        <begin position="1"/>
        <end position="23"/>
    </location>
</feature>
<keyword evidence="3" id="KW-1185">Reference proteome</keyword>
<dbReference type="Proteomes" id="UP001595792">
    <property type="component" value="Unassembled WGS sequence"/>
</dbReference>
<keyword evidence="1" id="KW-0732">Signal</keyword>
<proteinExistence type="predicted"/>
<name>A0ABV8NKF8_9SPHI</name>
<gene>
    <name evidence="2" type="ORF">ACFOUY_11145</name>
</gene>